<accession>A0A1E3GUA6</accession>
<dbReference type="Gene3D" id="3.10.450.50">
    <property type="match status" value="1"/>
</dbReference>
<name>A0A1E3GUA6_9GAMM</name>
<dbReference type="SUPFAM" id="SSF54427">
    <property type="entry name" value="NTF2-like"/>
    <property type="match status" value="1"/>
</dbReference>
<sequence length="164" mass="18218">MMELPKQQTEEKMFNKTAMFLIASVTLGLAGTAQAEVAKSCVLPTDDEVAGLFERWNSSLATGEPAQVAANYLDNAVLLPTVSNEMRTDTASIEAYFVDFLAKKPVGEINQRVITTSCNQASDVGIYTFSFDDGQQVQARYSYFYDYVDGQWLIRHHHSSAMPE</sequence>
<dbReference type="InterPro" id="IPR011944">
    <property type="entry name" value="Steroid_delta5-4_isomerase"/>
</dbReference>
<dbReference type="EMBL" id="MCRI01000004">
    <property type="protein sequence ID" value="ODN67649.1"/>
    <property type="molecule type" value="Genomic_DNA"/>
</dbReference>
<dbReference type="GO" id="GO:0005516">
    <property type="term" value="F:calmodulin binding"/>
    <property type="evidence" value="ECO:0007669"/>
    <property type="project" value="InterPro"/>
</dbReference>
<dbReference type="PATRIC" id="fig|291169.3.peg.760"/>
<dbReference type="Pfam" id="PF08332">
    <property type="entry name" value="CaMKII_AD"/>
    <property type="match status" value="1"/>
</dbReference>
<dbReference type="InterPro" id="IPR013543">
    <property type="entry name" value="Ca/CaM-dep_prot_kinase-assoc"/>
</dbReference>
<feature type="domain" description="Calcium/calmodulin-dependent protein kinase II association-domain" evidence="1">
    <location>
        <begin position="47"/>
        <end position="163"/>
    </location>
</feature>
<keyword evidence="2" id="KW-0418">Kinase</keyword>
<dbReference type="InterPro" id="IPR016887">
    <property type="entry name" value="UCP028470_steroid_isom-rel"/>
</dbReference>
<proteinExistence type="predicted"/>
<keyword evidence="2" id="KW-0808">Transferase</keyword>
<comment type="caution">
    <text evidence="2">The sequence shown here is derived from an EMBL/GenBank/DDBJ whole genome shotgun (WGS) entry which is preliminary data.</text>
</comment>
<evidence type="ECO:0000259" key="1">
    <source>
        <dbReference type="Pfam" id="PF08332"/>
    </source>
</evidence>
<reference evidence="2 3" key="1">
    <citation type="submission" date="2016-07" db="EMBL/GenBank/DDBJ databases">
        <title>Draft Genome Sequence of Methylophaga muralis Bur 1.</title>
        <authorList>
            <person name="Vasilenko O.V."/>
            <person name="Doronina N.V."/>
            <person name="Shmareva M.N."/>
            <person name="Tarlachkov S.V."/>
            <person name="Mustakhimov I."/>
            <person name="Trotsenko Y.A."/>
        </authorList>
    </citation>
    <scope>NUCLEOTIDE SEQUENCE [LARGE SCALE GENOMIC DNA]</scope>
    <source>
        <strain evidence="2 3">Bur 1</strain>
    </source>
</reference>
<dbReference type="GO" id="GO:0004683">
    <property type="term" value="F:calcium/calmodulin-dependent protein kinase activity"/>
    <property type="evidence" value="ECO:0007669"/>
    <property type="project" value="InterPro"/>
</dbReference>
<dbReference type="STRING" id="291169.A9E74_00759"/>
<organism evidence="2 3">
    <name type="scientific">Methylophaga muralis</name>
    <dbReference type="NCBI Taxonomy" id="291169"/>
    <lineage>
        <taxon>Bacteria</taxon>
        <taxon>Pseudomonadati</taxon>
        <taxon>Pseudomonadota</taxon>
        <taxon>Gammaproteobacteria</taxon>
        <taxon>Thiotrichales</taxon>
        <taxon>Piscirickettsiaceae</taxon>
        <taxon>Methylophaga</taxon>
    </lineage>
</organism>
<keyword evidence="3" id="KW-1185">Reference proteome</keyword>
<dbReference type="RefSeq" id="WP_245652033.1">
    <property type="nucleotide sequence ID" value="NZ_MCRI01000004.1"/>
</dbReference>
<gene>
    <name evidence="2" type="ORF">A9E74_00759</name>
</gene>
<evidence type="ECO:0000313" key="3">
    <source>
        <dbReference type="Proteomes" id="UP000094379"/>
    </source>
</evidence>
<dbReference type="AlphaFoldDB" id="A0A1E3GUA6"/>
<dbReference type="Proteomes" id="UP000094379">
    <property type="component" value="Unassembled WGS sequence"/>
</dbReference>
<dbReference type="InterPro" id="IPR032710">
    <property type="entry name" value="NTF2-like_dom_sf"/>
</dbReference>
<protein>
    <submittedName>
        <fullName evidence="2">Calcium/calmodulin dependent protein kinase II Association</fullName>
    </submittedName>
</protein>
<dbReference type="NCBIfam" id="TIGR02246">
    <property type="entry name" value="SgcJ/EcaC family oxidoreductase"/>
    <property type="match status" value="1"/>
</dbReference>
<dbReference type="PIRSF" id="PIRSF028470">
    <property type="entry name" value="UCP028470"/>
    <property type="match status" value="1"/>
</dbReference>
<evidence type="ECO:0000313" key="2">
    <source>
        <dbReference type="EMBL" id="ODN67649.1"/>
    </source>
</evidence>